<protein>
    <submittedName>
        <fullName evidence="5">ATP-binding protein</fullName>
    </submittedName>
</protein>
<sequence>MDEAHERTTNTDMLLALLKKLIHQRKDPKAVIMSATINLEKFCQYFGTTTVFETKPQISDLQTKYVEEPPTCYDSAAVMLVKQFVANKRKGNVLVFLTSVRDIEKTCAMIRREHAQDLATGGSTSQVCIVATNFAEASLIIPGITYVMGMLFVDHHHQPPTKTMEKMNSLKRNESTAAEAAAIEDGKMNPFFVEQGVTIVFDEWASGLLVACTQPRVVAATGVATGVATLVAQEMDVPLGSIVGYKVRFDKQSSGATRLELLTNGLLLQQYAGHSTVEIRLYHDRWRPRKNDNTDILLALLKKPDFGKHVEARFNCRIGMGMLPTAPISKASARQRAGRAGRTQPGEWIRLYTKEFHDLGMTSNSPAGIHMSDVSGQVLLLKSLGFQNVPQFDWIDSPHP</sequence>
<comment type="caution">
    <text evidence="5">The sequence shown here is derived from an EMBL/GenBank/DDBJ whole genome shotgun (WGS) entry which is preliminary data.</text>
</comment>
<organism evidence="5 6">
    <name type="scientific">Fusarium globosum</name>
    <dbReference type="NCBI Taxonomy" id="78864"/>
    <lineage>
        <taxon>Eukaryota</taxon>
        <taxon>Fungi</taxon>
        <taxon>Dikarya</taxon>
        <taxon>Ascomycota</taxon>
        <taxon>Pezizomycotina</taxon>
        <taxon>Sordariomycetes</taxon>
        <taxon>Hypocreomycetidae</taxon>
        <taxon>Hypocreales</taxon>
        <taxon>Nectriaceae</taxon>
        <taxon>Fusarium</taxon>
        <taxon>Fusarium fujikuroi species complex</taxon>
    </lineage>
</organism>
<keyword evidence="1" id="KW-0547">Nucleotide-binding</keyword>
<dbReference type="GO" id="GO:0004386">
    <property type="term" value="F:helicase activity"/>
    <property type="evidence" value="ECO:0007669"/>
    <property type="project" value="UniProtKB-KW"/>
</dbReference>
<dbReference type="PANTHER" id="PTHR18934">
    <property type="entry name" value="ATP-DEPENDENT RNA HELICASE"/>
    <property type="match status" value="1"/>
</dbReference>
<dbReference type="GO" id="GO:0003723">
    <property type="term" value="F:RNA binding"/>
    <property type="evidence" value="ECO:0007669"/>
    <property type="project" value="TreeGrafter"/>
</dbReference>
<evidence type="ECO:0000256" key="4">
    <source>
        <dbReference type="ARBA" id="ARBA00022840"/>
    </source>
</evidence>
<dbReference type="AlphaFoldDB" id="A0A8H5XXG8"/>
<keyword evidence="6" id="KW-1185">Reference proteome</keyword>
<evidence type="ECO:0000313" key="6">
    <source>
        <dbReference type="Proteomes" id="UP000532311"/>
    </source>
</evidence>
<reference evidence="5 6" key="1">
    <citation type="submission" date="2020-05" db="EMBL/GenBank/DDBJ databases">
        <title>Identification and distribution of gene clusters putatively required for synthesis of sphingolipid metabolism inhibitors in phylogenetically diverse species of the filamentous fungus Fusarium.</title>
        <authorList>
            <person name="Kim H.-S."/>
            <person name="Busman M."/>
            <person name="Brown D.W."/>
            <person name="Divon H."/>
            <person name="Uhlig S."/>
            <person name="Proctor R.H."/>
        </authorList>
    </citation>
    <scope>NUCLEOTIDE SEQUENCE [LARGE SCALE GENOMIC DNA]</scope>
    <source>
        <strain evidence="5 6">NRRL 26131</strain>
    </source>
</reference>
<keyword evidence="3" id="KW-0347">Helicase</keyword>
<dbReference type="GO" id="GO:0016787">
    <property type="term" value="F:hydrolase activity"/>
    <property type="evidence" value="ECO:0007669"/>
    <property type="project" value="UniProtKB-KW"/>
</dbReference>
<gene>
    <name evidence="5" type="ORF">FGLOB1_10102</name>
</gene>
<evidence type="ECO:0000256" key="1">
    <source>
        <dbReference type="ARBA" id="ARBA00022741"/>
    </source>
</evidence>
<accession>A0A8H5XXG8</accession>
<dbReference type="SUPFAM" id="SSF52540">
    <property type="entry name" value="P-loop containing nucleoside triphosphate hydrolases"/>
    <property type="match status" value="2"/>
</dbReference>
<evidence type="ECO:0000256" key="2">
    <source>
        <dbReference type="ARBA" id="ARBA00022801"/>
    </source>
</evidence>
<dbReference type="InterPro" id="IPR027417">
    <property type="entry name" value="P-loop_NTPase"/>
</dbReference>
<dbReference type="Proteomes" id="UP000532311">
    <property type="component" value="Unassembled WGS sequence"/>
</dbReference>
<evidence type="ECO:0000313" key="5">
    <source>
        <dbReference type="EMBL" id="KAF5701614.1"/>
    </source>
</evidence>
<keyword evidence="2" id="KW-0378">Hydrolase</keyword>
<dbReference type="EMBL" id="JAAQPF010000478">
    <property type="protein sequence ID" value="KAF5701614.1"/>
    <property type="molecule type" value="Genomic_DNA"/>
</dbReference>
<name>A0A8H5XXG8_9HYPO</name>
<dbReference type="GO" id="GO:0005524">
    <property type="term" value="F:ATP binding"/>
    <property type="evidence" value="ECO:0007669"/>
    <property type="project" value="UniProtKB-KW"/>
</dbReference>
<dbReference type="Gene3D" id="3.40.50.300">
    <property type="entry name" value="P-loop containing nucleotide triphosphate hydrolases"/>
    <property type="match status" value="4"/>
</dbReference>
<evidence type="ECO:0000256" key="3">
    <source>
        <dbReference type="ARBA" id="ARBA00022806"/>
    </source>
</evidence>
<proteinExistence type="predicted"/>
<dbReference type="PANTHER" id="PTHR18934:SF99">
    <property type="entry name" value="ATP-DEPENDENT RNA HELICASE DHX37-RELATED"/>
    <property type="match status" value="1"/>
</dbReference>
<keyword evidence="4 5" id="KW-0067">ATP-binding</keyword>